<feature type="transmembrane region" description="Helical" evidence="1">
    <location>
        <begin position="64"/>
        <end position="85"/>
    </location>
</feature>
<keyword evidence="3" id="KW-1185">Reference proteome</keyword>
<keyword evidence="1" id="KW-0812">Transmembrane</keyword>
<evidence type="ECO:0000313" key="2">
    <source>
        <dbReference type="EMBL" id="MBB1058951.1"/>
    </source>
</evidence>
<organism evidence="2 3">
    <name type="scientific">Marilutibacter spongiae</name>
    <dbReference type="NCBI Taxonomy" id="2025720"/>
    <lineage>
        <taxon>Bacteria</taxon>
        <taxon>Pseudomonadati</taxon>
        <taxon>Pseudomonadota</taxon>
        <taxon>Gammaproteobacteria</taxon>
        <taxon>Lysobacterales</taxon>
        <taxon>Lysobacteraceae</taxon>
        <taxon>Marilutibacter</taxon>
    </lineage>
</organism>
<keyword evidence="1" id="KW-0472">Membrane</keyword>
<feature type="transmembrane region" description="Helical" evidence="1">
    <location>
        <begin position="106"/>
        <end position="130"/>
    </location>
</feature>
<gene>
    <name evidence="2" type="ORF">H4F98_00005</name>
</gene>
<reference evidence="2 3" key="1">
    <citation type="submission" date="2020-08" db="EMBL/GenBank/DDBJ databases">
        <authorList>
            <person name="Xu S."/>
            <person name="Li A."/>
        </authorList>
    </citation>
    <scope>NUCLEOTIDE SEQUENCE [LARGE SCALE GENOMIC DNA]</scope>
    <source>
        <strain evidence="2 3">119BY6-57</strain>
    </source>
</reference>
<dbReference type="EMBL" id="JACHTF010000001">
    <property type="protein sequence ID" value="MBB1058951.1"/>
    <property type="molecule type" value="Genomic_DNA"/>
</dbReference>
<comment type="caution">
    <text evidence="2">The sequence shown here is derived from an EMBL/GenBank/DDBJ whole genome shotgun (WGS) entry which is preliminary data.</text>
</comment>
<accession>A0A7W3Y4K7</accession>
<evidence type="ECO:0000256" key="1">
    <source>
        <dbReference type="SAM" id="Phobius"/>
    </source>
</evidence>
<dbReference type="RefSeq" id="WP_182684632.1">
    <property type="nucleotide sequence ID" value="NZ_JACHTF010000001.1"/>
</dbReference>
<feature type="transmembrane region" description="Helical" evidence="1">
    <location>
        <begin position="20"/>
        <end position="44"/>
    </location>
</feature>
<feature type="transmembrane region" description="Helical" evidence="1">
    <location>
        <begin position="150"/>
        <end position="171"/>
    </location>
</feature>
<proteinExistence type="predicted"/>
<sequence length="187" mass="20537">MSKTLESEPRGKMFERACGAYWVVGVLLAFVLPEGSGLDTALGIEASDVPFAMILIEVPGRLDHVGLYFLVMWMLMPALLLWLYRHPQTRAQFEQYGFVRMDLARVVGASLVSVTMIAGFVYFVLMAPITCPKVTARGTALICFAARYRLGLGVVGGGLMLTIALAAYCAIFRVPAMWREYLGQDGS</sequence>
<name>A0A7W3Y4K7_9GAMM</name>
<dbReference type="AlphaFoldDB" id="A0A7W3Y4K7"/>
<keyword evidence="1" id="KW-1133">Transmembrane helix</keyword>
<protein>
    <submittedName>
        <fullName evidence="2">Uncharacterized protein</fullName>
    </submittedName>
</protein>
<evidence type="ECO:0000313" key="3">
    <source>
        <dbReference type="Proteomes" id="UP000523196"/>
    </source>
</evidence>
<dbReference type="Proteomes" id="UP000523196">
    <property type="component" value="Unassembled WGS sequence"/>
</dbReference>